<reference evidence="2" key="1">
    <citation type="journal article" date="2023" name="Nat. Plants">
        <title>Single-cell RNA sequencing provides a high-resolution roadmap for understanding the multicellular compartmentation of specialized metabolism.</title>
        <authorList>
            <person name="Sun S."/>
            <person name="Shen X."/>
            <person name="Li Y."/>
            <person name="Li Y."/>
            <person name="Wang S."/>
            <person name="Li R."/>
            <person name="Zhang H."/>
            <person name="Shen G."/>
            <person name="Guo B."/>
            <person name="Wei J."/>
            <person name="Xu J."/>
            <person name="St-Pierre B."/>
            <person name="Chen S."/>
            <person name="Sun C."/>
        </authorList>
    </citation>
    <scope>NUCLEOTIDE SEQUENCE [LARGE SCALE GENOMIC DNA]</scope>
</reference>
<accession>A0ACB9ZIS8</accession>
<name>A0ACB9ZIS8_CATRO</name>
<dbReference type="EMBL" id="CM044708">
    <property type="protein sequence ID" value="KAI5647450.1"/>
    <property type="molecule type" value="Genomic_DNA"/>
</dbReference>
<comment type="caution">
    <text evidence="1">The sequence shown here is derived from an EMBL/GenBank/DDBJ whole genome shotgun (WGS) entry which is preliminary data.</text>
</comment>
<gene>
    <name evidence="1" type="ORF">M9H77_33455</name>
</gene>
<protein>
    <submittedName>
        <fullName evidence="1">Uncharacterized protein</fullName>
    </submittedName>
</protein>
<evidence type="ECO:0000313" key="1">
    <source>
        <dbReference type="EMBL" id="KAI5647450.1"/>
    </source>
</evidence>
<evidence type="ECO:0000313" key="2">
    <source>
        <dbReference type="Proteomes" id="UP001060085"/>
    </source>
</evidence>
<proteinExistence type="predicted"/>
<organism evidence="1 2">
    <name type="scientific">Catharanthus roseus</name>
    <name type="common">Madagascar periwinkle</name>
    <name type="synonym">Vinca rosea</name>
    <dbReference type="NCBI Taxonomy" id="4058"/>
    <lineage>
        <taxon>Eukaryota</taxon>
        <taxon>Viridiplantae</taxon>
        <taxon>Streptophyta</taxon>
        <taxon>Embryophyta</taxon>
        <taxon>Tracheophyta</taxon>
        <taxon>Spermatophyta</taxon>
        <taxon>Magnoliopsida</taxon>
        <taxon>eudicotyledons</taxon>
        <taxon>Gunneridae</taxon>
        <taxon>Pentapetalae</taxon>
        <taxon>asterids</taxon>
        <taxon>lamiids</taxon>
        <taxon>Gentianales</taxon>
        <taxon>Apocynaceae</taxon>
        <taxon>Rauvolfioideae</taxon>
        <taxon>Vinceae</taxon>
        <taxon>Catharanthinae</taxon>
        <taxon>Catharanthus</taxon>
    </lineage>
</organism>
<sequence length="312" mass="34086">MKVNKIHNNPQKKKMQGTLQRHSTKLIITIPKLSSSSSSSSSLFFLTLFFHQFYQTKSHNFIYYGCSQEKYQPNSTPFETNLNTLLSSIVSSSSQSLYNSFAVGNDTSSSPEGSVFGLYQCRGDFQTKDCSNCIANLVTQIELICPYSYGSSMQLDGCFLRYEHIDFLGKLDTNLRFKKCSKGIISNDAEFLKRRDDVLSDLEASESGFRVSNSGSVEGYVQCVGDLNAGDCSSCISDAIMKVKSLCGSAAAADVFLAQCYVRYWASGYYDSSSDSPNNDDVGRTVAIIVGVLAGAAVVIVLLSVCRKTIAG</sequence>
<dbReference type="Proteomes" id="UP001060085">
    <property type="component" value="Linkage Group LG08"/>
</dbReference>
<keyword evidence="2" id="KW-1185">Reference proteome</keyword>